<evidence type="ECO:0000256" key="1">
    <source>
        <dbReference type="SAM" id="Phobius"/>
    </source>
</evidence>
<keyword evidence="1" id="KW-1133">Transmembrane helix</keyword>
<protein>
    <submittedName>
        <fullName evidence="3">Tripartite tricarboxylate transporter TctB family protein</fullName>
    </submittedName>
</protein>
<dbReference type="AlphaFoldDB" id="A0A2N6TET1"/>
<dbReference type="Pfam" id="PF07331">
    <property type="entry name" value="TctB"/>
    <property type="match status" value="1"/>
</dbReference>
<dbReference type="EMBL" id="PNHC01000014">
    <property type="protein sequence ID" value="PMC67845.1"/>
    <property type="molecule type" value="Genomic_DNA"/>
</dbReference>
<keyword evidence="1" id="KW-0812">Transmembrane</keyword>
<feature type="transmembrane region" description="Helical" evidence="1">
    <location>
        <begin position="124"/>
        <end position="145"/>
    </location>
</feature>
<evidence type="ECO:0000313" key="4">
    <source>
        <dbReference type="Proteomes" id="UP000235733"/>
    </source>
</evidence>
<gene>
    <name evidence="3" type="ORF">CJ209_11445</name>
</gene>
<feature type="domain" description="DUF1468" evidence="2">
    <location>
        <begin position="9"/>
        <end position="150"/>
    </location>
</feature>
<name>A0A2N6TET1_FUSNU</name>
<comment type="caution">
    <text evidence="3">The sequence shown here is derived from an EMBL/GenBank/DDBJ whole genome shotgun (WGS) entry which is preliminary data.</text>
</comment>
<evidence type="ECO:0000313" key="3">
    <source>
        <dbReference type="EMBL" id="PMC67845.1"/>
    </source>
</evidence>
<proteinExistence type="predicted"/>
<keyword evidence="1" id="KW-0472">Membrane</keyword>
<dbReference type="InterPro" id="IPR009936">
    <property type="entry name" value="DUF1468"/>
</dbReference>
<dbReference type="Proteomes" id="UP000235733">
    <property type="component" value="Unassembled WGS sequence"/>
</dbReference>
<reference evidence="3 4" key="1">
    <citation type="submission" date="2017-09" db="EMBL/GenBank/DDBJ databases">
        <title>Bacterial strain isolated from the female urinary microbiota.</title>
        <authorList>
            <person name="Thomas-White K."/>
            <person name="Kumar N."/>
            <person name="Forster S."/>
            <person name="Putonti C."/>
            <person name="Lawley T."/>
            <person name="Wolfe A.J."/>
        </authorList>
    </citation>
    <scope>NUCLEOTIDE SEQUENCE [LARGE SCALE GENOMIC DNA]</scope>
    <source>
        <strain evidence="3 4">UMB0249</strain>
    </source>
</reference>
<sequence length="157" mass="17564">MKNKTRDIICSLLFLILGIFMFSQALKITSIMGKDLGSGFMPKVIAVALVLTSLLKLIATFFEKNPSEEEKENNNQDSKGGLLTIGALLFYVLTFEILGFIVSTTAYLFIQMLIFSDEKNRKSLLFLTISVVFSIATYVLFVYLIQKPLPTGILSFL</sequence>
<evidence type="ECO:0000259" key="2">
    <source>
        <dbReference type="Pfam" id="PF07331"/>
    </source>
</evidence>
<dbReference type="RefSeq" id="WP_158393639.1">
    <property type="nucleotide sequence ID" value="NZ_PNHC01000014.1"/>
</dbReference>
<feature type="transmembrane region" description="Helical" evidence="1">
    <location>
        <begin position="82"/>
        <end position="109"/>
    </location>
</feature>
<organism evidence="3 4">
    <name type="scientific">Fusobacterium nucleatum</name>
    <dbReference type="NCBI Taxonomy" id="851"/>
    <lineage>
        <taxon>Bacteria</taxon>
        <taxon>Fusobacteriati</taxon>
        <taxon>Fusobacteriota</taxon>
        <taxon>Fusobacteriia</taxon>
        <taxon>Fusobacteriales</taxon>
        <taxon>Fusobacteriaceae</taxon>
        <taxon>Fusobacterium</taxon>
    </lineage>
</organism>
<accession>A0A2N6TET1</accession>